<evidence type="ECO:0000256" key="1">
    <source>
        <dbReference type="SAM" id="Phobius"/>
    </source>
</evidence>
<dbReference type="EMBL" id="LAZR01006936">
    <property type="protein sequence ID" value="KKM88596.1"/>
    <property type="molecule type" value="Genomic_DNA"/>
</dbReference>
<sequence length="96" mass="10990">MNIKKIEGKQYIEYDEHKSLRNRTIINSIFLVLMFLAIIGLFMAIITIIKNKEMLQEQPIDYVMDKHGFTSCSCVNTEGEVFQSGFNMIEVPGVIG</sequence>
<name>A0A0F9LN36_9ZZZZ</name>
<accession>A0A0F9LN36</accession>
<protein>
    <submittedName>
        <fullName evidence="2">Uncharacterized protein</fullName>
    </submittedName>
</protein>
<feature type="transmembrane region" description="Helical" evidence="1">
    <location>
        <begin position="25"/>
        <end position="49"/>
    </location>
</feature>
<reference evidence="2" key="1">
    <citation type="journal article" date="2015" name="Nature">
        <title>Complex archaea that bridge the gap between prokaryotes and eukaryotes.</title>
        <authorList>
            <person name="Spang A."/>
            <person name="Saw J.H."/>
            <person name="Jorgensen S.L."/>
            <person name="Zaremba-Niedzwiedzka K."/>
            <person name="Martijn J."/>
            <person name="Lind A.E."/>
            <person name="van Eijk R."/>
            <person name="Schleper C."/>
            <person name="Guy L."/>
            <person name="Ettema T.J."/>
        </authorList>
    </citation>
    <scope>NUCLEOTIDE SEQUENCE</scope>
</reference>
<evidence type="ECO:0000313" key="2">
    <source>
        <dbReference type="EMBL" id="KKM88596.1"/>
    </source>
</evidence>
<comment type="caution">
    <text evidence="2">The sequence shown here is derived from an EMBL/GenBank/DDBJ whole genome shotgun (WGS) entry which is preliminary data.</text>
</comment>
<proteinExistence type="predicted"/>
<gene>
    <name evidence="2" type="ORF">LCGC14_1257120</name>
</gene>
<keyword evidence="1" id="KW-1133">Transmembrane helix</keyword>
<keyword evidence="1" id="KW-0812">Transmembrane</keyword>
<organism evidence="2">
    <name type="scientific">marine sediment metagenome</name>
    <dbReference type="NCBI Taxonomy" id="412755"/>
    <lineage>
        <taxon>unclassified sequences</taxon>
        <taxon>metagenomes</taxon>
        <taxon>ecological metagenomes</taxon>
    </lineage>
</organism>
<keyword evidence="1" id="KW-0472">Membrane</keyword>
<dbReference type="AlphaFoldDB" id="A0A0F9LN36"/>